<sequence>MYETDEWYFQYELGVKPKRTRNPYTTMNDVNNQQTMADTEDLFDTDTVGNKVDNQL</sequence>
<dbReference type="RefSeq" id="WP_209807907.1">
    <property type="nucleotide sequence ID" value="NZ_JAGGKT010000001.1"/>
</dbReference>
<name>A0ABS4GIR0_9BACL</name>
<organism evidence="2 3">
    <name type="scientific">Ammoniphilus resinae</name>
    <dbReference type="NCBI Taxonomy" id="861532"/>
    <lineage>
        <taxon>Bacteria</taxon>
        <taxon>Bacillati</taxon>
        <taxon>Bacillota</taxon>
        <taxon>Bacilli</taxon>
        <taxon>Bacillales</taxon>
        <taxon>Paenibacillaceae</taxon>
        <taxon>Aneurinibacillus group</taxon>
        <taxon>Ammoniphilus</taxon>
    </lineage>
</organism>
<protein>
    <submittedName>
        <fullName evidence="2">Uncharacterized protein</fullName>
    </submittedName>
</protein>
<comment type="caution">
    <text evidence="2">The sequence shown here is derived from an EMBL/GenBank/DDBJ whole genome shotgun (WGS) entry which is preliminary data.</text>
</comment>
<reference evidence="2 3" key="1">
    <citation type="submission" date="2021-03" db="EMBL/GenBank/DDBJ databases">
        <title>Genomic Encyclopedia of Type Strains, Phase IV (KMG-IV): sequencing the most valuable type-strain genomes for metagenomic binning, comparative biology and taxonomic classification.</title>
        <authorList>
            <person name="Goeker M."/>
        </authorList>
    </citation>
    <scope>NUCLEOTIDE SEQUENCE [LARGE SCALE GENOMIC DNA]</scope>
    <source>
        <strain evidence="2 3">DSM 24738</strain>
    </source>
</reference>
<evidence type="ECO:0000256" key="1">
    <source>
        <dbReference type="SAM" id="MobiDB-lite"/>
    </source>
</evidence>
<gene>
    <name evidence="2" type="ORF">J2Z37_000124</name>
</gene>
<evidence type="ECO:0000313" key="2">
    <source>
        <dbReference type="EMBL" id="MBP1930137.1"/>
    </source>
</evidence>
<proteinExistence type="predicted"/>
<keyword evidence="3" id="KW-1185">Reference proteome</keyword>
<dbReference type="EMBL" id="JAGGKT010000001">
    <property type="protein sequence ID" value="MBP1930137.1"/>
    <property type="molecule type" value="Genomic_DNA"/>
</dbReference>
<accession>A0ABS4GIR0</accession>
<feature type="compositionally biased region" description="Polar residues" evidence="1">
    <location>
        <begin position="24"/>
        <end position="37"/>
    </location>
</feature>
<dbReference type="Proteomes" id="UP001519343">
    <property type="component" value="Unassembled WGS sequence"/>
</dbReference>
<feature type="region of interest" description="Disordered" evidence="1">
    <location>
        <begin position="24"/>
        <end position="56"/>
    </location>
</feature>
<evidence type="ECO:0000313" key="3">
    <source>
        <dbReference type="Proteomes" id="UP001519343"/>
    </source>
</evidence>